<dbReference type="OrthoDB" id="9814800at2"/>
<keyword evidence="2" id="KW-0812">Transmembrane</keyword>
<keyword evidence="2" id="KW-1133">Transmembrane helix</keyword>
<dbReference type="AlphaFoldDB" id="A0A2P2E1E3"/>
<accession>A0A2P2E1E3</accession>
<gene>
    <name evidence="4" type="ORF">LPTSP4_22110</name>
</gene>
<comment type="caution">
    <text evidence="4">The sequence shown here is derived from an EMBL/GenBank/DDBJ whole genome shotgun (WGS) entry which is preliminary data.</text>
</comment>
<dbReference type="Pfam" id="PF13435">
    <property type="entry name" value="Cytochrome_C554"/>
    <property type="match status" value="1"/>
</dbReference>
<protein>
    <submittedName>
        <fullName evidence="4">Cytochrome c554 and C-prime</fullName>
    </submittedName>
</protein>
<dbReference type="RefSeq" id="WP_108976631.1">
    <property type="nucleotide sequence ID" value="NZ_BFBB01000007.1"/>
</dbReference>
<dbReference type="Gene3D" id="1.10.1130.10">
    <property type="entry name" value="Flavocytochrome C3, Chain A"/>
    <property type="match status" value="1"/>
</dbReference>
<dbReference type="SUPFAM" id="SSF48695">
    <property type="entry name" value="Multiheme cytochromes"/>
    <property type="match status" value="1"/>
</dbReference>
<dbReference type="InterPro" id="IPR023155">
    <property type="entry name" value="Cyt_c-552/4"/>
</dbReference>
<dbReference type="InterPro" id="IPR051829">
    <property type="entry name" value="Multiheme_Cytochr_ET"/>
</dbReference>
<dbReference type="PROSITE" id="PS51257">
    <property type="entry name" value="PROKAR_LIPOPROTEIN"/>
    <property type="match status" value="1"/>
</dbReference>
<dbReference type="EMBL" id="BFBB01000007">
    <property type="protein sequence ID" value="GBF50684.1"/>
    <property type="molecule type" value="Genomic_DNA"/>
</dbReference>
<dbReference type="InterPro" id="IPR036280">
    <property type="entry name" value="Multihaem_cyt_sf"/>
</dbReference>
<keyword evidence="5" id="KW-1185">Reference proteome</keyword>
<feature type="transmembrane region" description="Helical" evidence="2">
    <location>
        <begin position="12"/>
        <end position="30"/>
    </location>
</feature>
<evidence type="ECO:0000256" key="2">
    <source>
        <dbReference type="SAM" id="Phobius"/>
    </source>
</evidence>
<evidence type="ECO:0000256" key="1">
    <source>
        <dbReference type="ARBA" id="ARBA00022729"/>
    </source>
</evidence>
<keyword evidence="2" id="KW-0472">Membrane</keyword>
<proteinExistence type="predicted"/>
<name>A0A2P2E1E3_9LEPT</name>
<sequence>MFADMVKQFFKYICFACFLAMIGCGGSTFLEKHWKFPLEEQGPPPKHFTALEKELGANACGNCHQKQFQTWSASLHSKSVGGGLRWQMPSLGKEKAKDCLSCHSPLMETKQLVLMQEGLETMYPESWKTVFLPGKEQNLGIQCASCHVRKNIRYGPPPTKQKIDNNSLPHNGFKAQVEFESSLFCKSCHESPESSMRINGKAMMETFSEWESSHFAKQGITCQNCHMPSRNHEWKGIHDPSYVRSGIETKFFVKQNQEGLLLEGSLTSMAIGHKFPSYAVPKIYLKLYHLRRNGSKKLLEEQLIGRLTDIFLTKEFSDTRLEPGETIKIRYQLKREEYQKGDQFEFLIKVSPDELYIRMFEHNLQNANQLGHSETVQRTLRDSLVEKQNSDYILTSLIEPVPDQPRQ</sequence>
<organism evidence="4 5">
    <name type="scientific">Leptospira ryugenii</name>
    <dbReference type="NCBI Taxonomy" id="1917863"/>
    <lineage>
        <taxon>Bacteria</taxon>
        <taxon>Pseudomonadati</taxon>
        <taxon>Spirochaetota</taxon>
        <taxon>Spirochaetia</taxon>
        <taxon>Leptospirales</taxon>
        <taxon>Leptospiraceae</taxon>
        <taxon>Leptospira</taxon>
    </lineage>
</organism>
<keyword evidence="1" id="KW-0732">Signal</keyword>
<feature type="domain" description="Cytochrome c-552/4" evidence="3">
    <location>
        <begin position="59"/>
        <end position="147"/>
    </location>
</feature>
<reference evidence="4 5" key="1">
    <citation type="submission" date="2018-02" db="EMBL/GenBank/DDBJ databases">
        <title>Novel Leptospira species isolated from soil and water in Japan.</title>
        <authorList>
            <person name="Nakao R."/>
            <person name="Masuzawa T."/>
        </authorList>
    </citation>
    <scope>NUCLEOTIDE SEQUENCE [LARGE SCALE GENOMIC DNA]</scope>
    <source>
        <strain evidence="4 5">YH101</strain>
    </source>
</reference>
<dbReference type="Proteomes" id="UP000245133">
    <property type="component" value="Unassembled WGS sequence"/>
</dbReference>
<evidence type="ECO:0000313" key="5">
    <source>
        <dbReference type="Proteomes" id="UP000245133"/>
    </source>
</evidence>
<evidence type="ECO:0000259" key="3">
    <source>
        <dbReference type="Pfam" id="PF13435"/>
    </source>
</evidence>
<evidence type="ECO:0000313" key="4">
    <source>
        <dbReference type="EMBL" id="GBF50684.1"/>
    </source>
</evidence>
<dbReference type="PANTHER" id="PTHR35038">
    <property type="entry name" value="DISSIMILATORY SULFITE REDUCTASE SIRA"/>
    <property type="match status" value="1"/>
</dbReference>